<reference evidence="1" key="1">
    <citation type="submission" date="2021-01" db="EMBL/GenBank/DDBJ databases">
        <authorList>
            <person name="Corre E."/>
            <person name="Pelletier E."/>
            <person name="Niang G."/>
            <person name="Scheremetjew M."/>
            <person name="Finn R."/>
            <person name="Kale V."/>
            <person name="Holt S."/>
            <person name="Cochrane G."/>
            <person name="Meng A."/>
            <person name="Brown T."/>
            <person name="Cohen L."/>
        </authorList>
    </citation>
    <scope>NUCLEOTIDE SEQUENCE</scope>
    <source>
        <strain evidence="1">CCMP1594</strain>
    </source>
</reference>
<sequence>MNLHPQLKLQLVRNVRLTVGGESPAQIAVFKGLSFVKTDKSRCSRTLVRGSSPASGFGLRVLPFGVCAVKCQIPDPMPHVCPSSLFGVTVNTETEHMTNTRLLSV</sequence>
<evidence type="ECO:0000313" key="1">
    <source>
        <dbReference type="EMBL" id="CAE0826794.1"/>
    </source>
</evidence>
<gene>
    <name evidence="1" type="ORF">EGYM00163_LOCUS38051</name>
</gene>
<dbReference type="EMBL" id="HBJA01110334">
    <property type="protein sequence ID" value="CAE0826794.1"/>
    <property type="molecule type" value="Transcribed_RNA"/>
</dbReference>
<dbReference type="AlphaFoldDB" id="A0A7S4G6E2"/>
<name>A0A7S4G6E2_9EUGL</name>
<organism evidence="1">
    <name type="scientific">Eutreptiella gymnastica</name>
    <dbReference type="NCBI Taxonomy" id="73025"/>
    <lineage>
        <taxon>Eukaryota</taxon>
        <taxon>Discoba</taxon>
        <taxon>Euglenozoa</taxon>
        <taxon>Euglenida</taxon>
        <taxon>Spirocuta</taxon>
        <taxon>Euglenophyceae</taxon>
        <taxon>Eutreptiales</taxon>
        <taxon>Eutreptiaceae</taxon>
        <taxon>Eutreptiella</taxon>
    </lineage>
</organism>
<proteinExistence type="predicted"/>
<accession>A0A7S4G6E2</accession>
<protein>
    <submittedName>
        <fullName evidence="1">Uncharacterized protein</fullName>
    </submittedName>
</protein>